<evidence type="ECO:0000256" key="3">
    <source>
        <dbReference type="ARBA" id="ARBA00012257"/>
    </source>
</evidence>
<dbReference type="SUPFAM" id="SSF158694">
    <property type="entry name" value="UraD-Like"/>
    <property type="match status" value="1"/>
</dbReference>
<evidence type="ECO:0000259" key="7">
    <source>
        <dbReference type="Pfam" id="PF09349"/>
    </source>
</evidence>
<keyword evidence="6" id="KW-0456">Lyase</keyword>
<dbReference type="PATRIC" id="fig|1178515.4.peg.3364"/>
<dbReference type="PANTHER" id="PTHR43466">
    <property type="entry name" value="2-OXO-4-HYDROXY-4-CARBOXY-5-UREIDOIMIDAZOLINE DECARBOXYLASE-RELATED"/>
    <property type="match status" value="1"/>
</dbReference>
<dbReference type="EC" id="4.1.1.97" evidence="3"/>
<dbReference type="Proteomes" id="UP000076927">
    <property type="component" value="Chromosome"/>
</dbReference>
<keyword evidence="4" id="KW-0659">Purine metabolism</keyword>
<evidence type="ECO:0000313" key="8">
    <source>
        <dbReference type="EMBL" id="ANE47655.1"/>
    </source>
</evidence>
<dbReference type="GO" id="GO:0006144">
    <property type="term" value="P:purine nucleobase metabolic process"/>
    <property type="evidence" value="ECO:0007669"/>
    <property type="project" value="UniProtKB-KW"/>
</dbReference>
<evidence type="ECO:0000256" key="1">
    <source>
        <dbReference type="ARBA" id="ARBA00001163"/>
    </source>
</evidence>
<dbReference type="RefSeq" id="WP_068608569.1">
    <property type="nucleotide sequence ID" value="NZ_CP011388.1"/>
</dbReference>
<dbReference type="UniPathway" id="UPA00394">
    <property type="reaction ID" value="UER00652"/>
</dbReference>
<evidence type="ECO:0000313" key="9">
    <source>
        <dbReference type="Proteomes" id="UP000076927"/>
    </source>
</evidence>
<comment type="pathway">
    <text evidence="2">Purine metabolism; urate degradation; (S)-allantoin from urate: step 3/3.</text>
</comment>
<dbReference type="EMBL" id="CP011388">
    <property type="protein sequence ID" value="ANE47655.1"/>
    <property type="molecule type" value="Genomic_DNA"/>
</dbReference>
<protein>
    <recommendedName>
        <fullName evidence="3">2-oxo-4-hydroxy-4-carboxy-5-ureidoimidazoline decarboxylase</fullName>
        <ecNumber evidence="3">4.1.1.97</ecNumber>
    </recommendedName>
</protein>
<dbReference type="GO" id="GO:0000255">
    <property type="term" value="P:allantoin metabolic process"/>
    <property type="evidence" value="ECO:0007669"/>
    <property type="project" value="InterPro"/>
</dbReference>
<accession>A0A172TKS2</accession>
<evidence type="ECO:0000256" key="4">
    <source>
        <dbReference type="ARBA" id="ARBA00022631"/>
    </source>
</evidence>
<dbReference type="GO" id="GO:0019628">
    <property type="term" value="P:urate catabolic process"/>
    <property type="evidence" value="ECO:0007669"/>
    <property type="project" value="UniProtKB-UniPathway"/>
</dbReference>
<evidence type="ECO:0000256" key="2">
    <source>
        <dbReference type="ARBA" id="ARBA00004754"/>
    </source>
</evidence>
<dbReference type="NCBIfam" id="TIGR03164">
    <property type="entry name" value="UHCUDC"/>
    <property type="match status" value="1"/>
</dbReference>
<dbReference type="OrthoDB" id="9800909at2"/>
<proteinExistence type="predicted"/>
<comment type="catalytic activity">
    <reaction evidence="1">
        <text>5-hydroxy-2-oxo-4-ureido-2,5-dihydro-1H-imidazole-5-carboxylate + H(+) = (S)-allantoin + CO2</text>
        <dbReference type="Rhea" id="RHEA:26301"/>
        <dbReference type="ChEBI" id="CHEBI:15378"/>
        <dbReference type="ChEBI" id="CHEBI:15678"/>
        <dbReference type="ChEBI" id="CHEBI:16526"/>
        <dbReference type="ChEBI" id="CHEBI:58639"/>
        <dbReference type="EC" id="4.1.1.97"/>
    </reaction>
</comment>
<feature type="domain" description="Oxo-4-hydroxy-4-carboxy-5-ureidoimidazoline decarboxylase" evidence="7">
    <location>
        <begin position="12"/>
        <end position="165"/>
    </location>
</feature>
<dbReference type="InterPro" id="IPR036778">
    <property type="entry name" value="OHCU_decarboxylase_sf"/>
</dbReference>
<dbReference type="Gene3D" id="1.10.3330.10">
    <property type="entry name" value="Oxo-4-hydroxy-4-carboxy-5-ureidoimidazoline decarboxylase"/>
    <property type="match status" value="1"/>
</dbReference>
<sequence>MTLNINDINYANEMNEHAFVTLFGCLFEDSPWVAKEAWQTGKPFHSWEHLYEVMVIIVRSASEGTKLQLLRLHPDLGAKIRMSNHSVREQRGAGLDDLEPREYEEFSELNRTYTAKFGFPFIIAVKGKSKDDILQAMKQRSTNHAEAEWTQALSEVEKIAAIRLEKLLHNNE</sequence>
<dbReference type="GO" id="GO:0051997">
    <property type="term" value="F:2-oxo-4-hydroxy-4-carboxy-5-ureidoimidazoline decarboxylase activity"/>
    <property type="evidence" value="ECO:0007669"/>
    <property type="project" value="UniProtKB-EC"/>
</dbReference>
<dbReference type="STRING" id="1178515.SY83_16735"/>
<keyword evidence="5" id="KW-0210">Decarboxylase</keyword>
<organism evidence="8 9">
    <name type="scientific">Paenibacillus swuensis</name>
    <dbReference type="NCBI Taxonomy" id="1178515"/>
    <lineage>
        <taxon>Bacteria</taxon>
        <taxon>Bacillati</taxon>
        <taxon>Bacillota</taxon>
        <taxon>Bacilli</taxon>
        <taxon>Bacillales</taxon>
        <taxon>Paenibacillaceae</taxon>
        <taxon>Paenibacillus</taxon>
    </lineage>
</organism>
<evidence type="ECO:0000256" key="5">
    <source>
        <dbReference type="ARBA" id="ARBA00022793"/>
    </source>
</evidence>
<gene>
    <name evidence="8" type="ORF">SY83_16735</name>
</gene>
<evidence type="ECO:0000256" key="6">
    <source>
        <dbReference type="ARBA" id="ARBA00023239"/>
    </source>
</evidence>
<dbReference type="InterPro" id="IPR018020">
    <property type="entry name" value="OHCU_decarboxylase"/>
</dbReference>
<keyword evidence="9" id="KW-1185">Reference proteome</keyword>
<dbReference type="Pfam" id="PF09349">
    <property type="entry name" value="OHCU_decarbox"/>
    <property type="match status" value="1"/>
</dbReference>
<dbReference type="PANTHER" id="PTHR43466:SF1">
    <property type="entry name" value="2-OXO-4-HYDROXY-4-CARBOXY-5-UREIDOIMIDAZOLINE DECARBOXYLASE-RELATED"/>
    <property type="match status" value="1"/>
</dbReference>
<dbReference type="AlphaFoldDB" id="A0A172TKS2"/>
<reference evidence="8 9" key="1">
    <citation type="submission" date="2015-01" db="EMBL/GenBank/DDBJ databases">
        <title>Paenibacillus swuensis/DY6/whole genome sequencing.</title>
        <authorList>
            <person name="Kim M.K."/>
            <person name="Srinivasan S."/>
            <person name="Lee J.-J."/>
        </authorList>
    </citation>
    <scope>NUCLEOTIDE SEQUENCE [LARGE SCALE GENOMIC DNA]</scope>
    <source>
        <strain evidence="8 9">DY6</strain>
    </source>
</reference>
<dbReference type="KEGG" id="pswu:SY83_16735"/>
<dbReference type="InterPro" id="IPR017580">
    <property type="entry name" value="OHCU_decarboxylase-1"/>
</dbReference>
<name>A0A172TKS2_9BACL</name>